<dbReference type="Proteomes" id="UP000619486">
    <property type="component" value="Unassembled WGS sequence"/>
</dbReference>
<dbReference type="EMBL" id="BMQQ01000019">
    <property type="protein sequence ID" value="GGT47436.1"/>
    <property type="molecule type" value="Genomic_DNA"/>
</dbReference>
<evidence type="ECO:0000313" key="2">
    <source>
        <dbReference type="EMBL" id="GGT47436.1"/>
    </source>
</evidence>
<comment type="caution">
    <text evidence="2">The sequence shown here is derived from an EMBL/GenBank/DDBJ whole genome shotgun (WGS) entry which is preliminary data.</text>
</comment>
<evidence type="ECO:0000313" key="3">
    <source>
        <dbReference type="Proteomes" id="UP000619486"/>
    </source>
</evidence>
<proteinExistence type="predicted"/>
<reference evidence="2" key="2">
    <citation type="submission" date="2020-09" db="EMBL/GenBank/DDBJ databases">
        <authorList>
            <person name="Sun Q."/>
            <person name="Ohkuma M."/>
        </authorList>
    </citation>
    <scope>NUCLEOTIDE SEQUENCE</scope>
    <source>
        <strain evidence="2">JCM 3172</strain>
    </source>
</reference>
<feature type="region of interest" description="Disordered" evidence="1">
    <location>
        <begin position="43"/>
        <end position="64"/>
    </location>
</feature>
<accession>A0A918HB96</accession>
<sequence length="151" mass="16203">MGKASQEPVREAKKATMAWMSVTAVSNTARTAAVRTGSGIRRRLAGSSTHNGRGTLRSAMVSPAMGAPARRSCLSIALPTPHQRPTSGWLPVLSRFKPAAPAPVHKDDWSDKKIPADGRLPAICPCTENDALPGVLCHSRERQLPEYQDNP</sequence>
<dbReference type="AlphaFoldDB" id="A0A918HB96"/>
<keyword evidence="3" id="KW-1185">Reference proteome</keyword>
<reference evidence="2" key="1">
    <citation type="journal article" date="2014" name="Int. J. Syst. Evol. Microbiol.">
        <title>Complete genome sequence of Corynebacterium casei LMG S-19264T (=DSM 44701T), isolated from a smear-ripened cheese.</title>
        <authorList>
            <consortium name="US DOE Joint Genome Institute (JGI-PGF)"/>
            <person name="Walter F."/>
            <person name="Albersmeier A."/>
            <person name="Kalinowski J."/>
            <person name="Ruckert C."/>
        </authorList>
    </citation>
    <scope>NUCLEOTIDE SEQUENCE</scope>
    <source>
        <strain evidence="2">JCM 3172</strain>
    </source>
</reference>
<gene>
    <name evidence="2" type="ORF">GCM10014713_46950</name>
</gene>
<protein>
    <submittedName>
        <fullName evidence="2">Uncharacterized protein</fullName>
    </submittedName>
</protein>
<name>A0A918HB96_9ACTN</name>
<evidence type="ECO:0000256" key="1">
    <source>
        <dbReference type="SAM" id="MobiDB-lite"/>
    </source>
</evidence>
<organism evidence="2 3">
    <name type="scientific">Streptomyces purpureus</name>
    <dbReference type="NCBI Taxonomy" id="1951"/>
    <lineage>
        <taxon>Bacteria</taxon>
        <taxon>Bacillati</taxon>
        <taxon>Actinomycetota</taxon>
        <taxon>Actinomycetes</taxon>
        <taxon>Kitasatosporales</taxon>
        <taxon>Streptomycetaceae</taxon>
        <taxon>Streptomyces</taxon>
    </lineage>
</organism>